<accession>A0AAV3S983</accession>
<proteinExistence type="predicted"/>
<evidence type="ECO:0000313" key="3">
    <source>
        <dbReference type="Proteomes" id="UP001500837"/>
    </source>
</evidence>
<comment type="caution">
    <text evidence="2">The sequence shown here is derived from an EMBL/GenBank/DDBJ whole genome shotgun (WGS) entry which is preliminary data.</text>
</comment>
<evidence type="ECO:0000256" key="1">
    <source>
        <dbReference type="SAM" id="MobiDB-lite"/>
    </source>
</evidence>
<gene>
    <name evidence="2" type="ORF">GCM10009066_21420</name>
</gene>
<dbReference type="AlphaFoldDB" id="A0AAV3S983"/>
<dbReference type="Proteomes" id="UP001500837">
    <property type="component" value="Unassembled WGS sequence"/>
</dbReference>
<evidence type="ECO:0000313" key="2">
    <source>
        <dbReference type="EMBL" id="GAA0307465.1"/>
    </source>
</evidence>
<protein>
    <submittedName>
        <fullName evidence="2">Uncharacterized protein</fullName>
    </submittedName>
</protein>
<feature type="compositionally biased region" description="Polar residues" evidence="1">
    <location>
        <begin position="63"/>
        <end position="76"/>
    </location>
</feature>
<dbReference type="EMBL" id="BAAABL010000066">
    <property type="protein sequence ID" value="GAA0307465.1"/>
    <property type="molecule type" value="Genomic_DNA"/>
</dbReference>
<sequence>MSRGLYNPAENMLSRFDWGEDPLYDHPASPAALLDVVNVKERVLLFALAGWARPVEACSTSTSSLSIPKRATSPTSDADERKNTRRTRNTVELLIGIDAVREQIDPLVEYADWTRYLLPGKSVERPISTQTTQRWFLNPANAPTYHQWSYPLSKMGCRT</sequence>
<feature type="region of interest" description="Disordered" evidence="1">
    <location>
        <begin position="63"/>
        <end position="84"/>
    </location>
</feature>
<organism evidence="2 3">
    <name type="scientific">Halarchaeum salinum</name>
    <dbReference type="NCBI Taxonomy" id="489912"/>
    <lineage>
        <taxon>Archaea</taxon>
        <taxon>Methanobacteriati</taxon>
        <taxon>Methanobacteriota</taxon>
        <taxon>Stenosarchaea group</taxon>
        <taxon>Halobacteria</taxon>
        <taxon>Halobacteriales</taxon>
        <taxon>Halobacteriaceae</taxon>
    </lineage>
</organism>
<name>A0AAV3S983_9EURY</name>
<keyword evidence="3" id="KW-1185">Reference proteome</keyword>
<reference evidence="2 3" key="1">
    <citation type="journal article" date="2019" name="Int. J. Syst. Evol. Microbiol.">
        <title>The Global Catalogue of Microorganisms (GCM) 10K type strain sequencing project: providing services to taxonomists for standard genome sequencing and annotation.</title>
        <authorList>
            <consortium name="The Broad Institute Genomics Platform"/>
            <consortium name="The Broad Institute Genome Sequencing Center for Infectious Disease"/>
            <person name="Wu L."/>
            <person name="Ma J."/>
        </authorList>
    </citation>
    <scope>NUCLEOTIDE SEQUENCE [LARGE SCALE GENOMIC DNA]</scope>
    <source>
        <strain evidence="2 3">JCM 16330</strain>
    </source>
</reference>